<dbReference type="GO" id="GO:0012505">
    <property type="term" value="C:endomembrane system"/>
    <property type="evidence" value="ECO:0007669"/>
    <property type="project" value="UniProtKB-SubCell"/>
</dbReference>
<feature type="domain" description="Glycosyltransferase family 28 N-terminal" evidence="4">
    <location>
        <begin position="3"/>
        <end position="141"/>
    </location>
</feature>
<dbReference type="PANTHER" id="PTHR48050:SF13">
    <property type="entry name" value="STEROL 3-BETA-GLUCOSYLTRANSFERASE UGT80A2"/>
    <property type="match status" value="1"/>
</dbReference>
<evidence type="ECO:0000313" key="6">
    <source>
        <dbReference type="Proteomes" id="UP001150904"/>
    </source>
</evidence>
<name>A0A9W9NCY4_9EURO</name>
<evidence type="ECO:0000256" key="2">
    <source>
        <dbReference type="ARBA" id="ARBA00022679"/>
    </source>
</evidence>
<dbReference type="InterPro" id="IPR004276">
    <property type="entry name" value="GlycoTrans_28_N"/>
</dbReference>
<proteinExistence type="predicted"/>
<keyword evidence="2" id="KW-0808">Transferase</keyword>
<dbReference type="Proteomes" id="UP001150904">
    <property type="component" value="Unassembled WGS sequence"/>
</dbReference>
<organism evidence="5 6">
    <name type="scientific">Penicillium cinerascens</name>
    <dbReference type="NCBI Taxonomy" id="70096"/>
    <lineage>
        <taxon>Eukaryota</taxon>
        <taxon>Fungi</taxon>
        <taxon>Dikarya</taxon>
        <taxon>Ascomycota</taxon>
        <taxon>Pezizomycotina</taxon>
        <taxon>Eurotiomycetes</taxon>
        <taxon>Eurotiomycetidae</taxon>
        <taxon>Eurotiales</taxon>
        <taxon>Aspergillaceae</taxon>
        <taxon>Penicillium</taxon>
    </lineage>
</organism>
<dbReference type="GO" id="GO:0016906">
    <property type="term" value="F:sterol 3-beta-glucosyltransferase activity"/>
    <property type="evidence" value="ECO:0007669"/>
    <property type="project" value="UniProtKB-ARBA"/>
</dbReference>
<dbReference type="Pfam" id="PF03033">
    <property type="entry name" value="Glyco_transf_28"/>
    <property type="match status" value="1"/>
</dbReference>
<reference evidence="5" key="1">
    <citation type="submission" date="2022-12" db="EMBL/GenBank/DDBJ databases">
        <authorList>
            <person name="Petersen C."/>
        </authorList>
    </citation>
    <scope>NUCLEOTIDE SEQUENCE</scope>
    <source>
        <strain evidence="5">IBT 15544</strain>
    </source>
</reference>
<evidence type="ECO:0000313" key="5">
    <source>
        <dbReference type="EMBL" id="KAJ5216654.1"/>
    </source>
</evidence>
<reference evidence="5" key="2">
    <citation type="journal article" date="2023" name="IMA Fungus">
        <title>Comparative genomic study of the Penicillium genus elucidates a diverse pangenome and 15 lateral gene transfer events.</title>
        <authorList>
            <person name="Petersen C."/>
            <person name="Sorensen T."/>
            <person name="Nielsen M.R."/>
            <person name="Sondergaard T.E."/>
            <person name="Sorensen J.L."/>
            <person name="Fitzpatrick D.A."/>
            <person name="Frisvad J.C."/>
            <person name="Nielsen K.L."/>
        </authorList>
    </citation>
    <scope>NUCLEOTIDE SEQUENCE</scope>
    <source>
        <strain evidence="5">IBT 15544</strain>
    </source>
</reference>
<dbReference type="CDD" id="cd03784">
    <property type="entry name" value="GT1_Gtf-like"/>
    <property type="match status" value="1"/>
</dbReference>
<dbReference type="AlphaFoldDB" id="A0A9W9NCY4"/>
<keyword evidence="6" id="KW-1185">Reference proteome</keyword>
<comment type="caution">
    <text evidence="5">The sequence shown here is derived from an EMBL/GenBank/DDBJ whole genome shotgun (WGS) entry which is preliminary data.</text>
</comment>
<dbReference type="PANTHER" id="PTHR48050">
    <property type="entry name" value="STEROL 3-BETA-GLUCOSYLTRANSFERASE"/>
    <property type="match status" value="1"/>
</dbReference>
<evidence type="ECO:0000256" key="1">
    <source>
        <dbReference type="ARBA" id="ARBA00004184"/>
    </source>
</evidence>
<accession>A0A9W9NCY4</accession>
<protein>
    <recommendedName>
        <fullName evidence="4">Glycosyltransferase family 28 N-terminal domain-containing protein</fullName>
    </recommendedName>
</protein>
<feature type="region of interest" description="Disordered" evidence="3">
    <location>
        <begin position="558"/>
        <end position="577"/>
    </location>
</feature>
<dbReference type="InterPro" id="IPR002213">
    <property type="entry name" value="UDP_glucos_trans"/>
</dbReference>
<dbReference type="RefSeq" id="XP_058312467.1">
    <property type="nucleotide sequence ID" value="XM_058450123.1"/>
</dbReference>
<dbReference type="EMBL" id="JAPQKR010000005">
    <property type="protein sequence ID" value="KAJ5216654.1"/>
    <property type="molecule type" value="Genomic_DNA"/>
</dbReference>
<feature type="compositionally biased region" description="Polar residues" evidence="3">
    <location>
        <begin position="558"/>
        <end position="567"/>
    </location>
</feature>
<dbReference type="GeneID" id="83177424"/>
<sequence length="708" mass="79274">MLVGSRDEVKLSIFVGQELQRHGHRVRVAIHSIFQSVVMKRGLEFFSISSDPEHPVARRDSGLMPGLASSRRVEVQKSSKILIDSLKACWIACTHPGVWKEKPFLAELIIATPLAHAHIHCAERLSIPLHIISTTPWTPTRDFPHPLAHISRSHEVDHEAQNYLSHLLIEKSVWHEIYHVVDYFRRAVLGLHRISIEGCEDMLRRFDVPHTYLFPSALIPKPGNWGNGISTFPSPQDSKYRLISMIDIAGYIAEEKQVPYTPPDDLARFLKSAVAPIFISIDICLLRNPERFVRCIKEASNEYGFAFLLPSTFHPVCGISESPDLFVLFNVPTEWLVTQVDVLFTHGNVPTLSMGLRHGKPIVSLPILQDRPFWSAAVFQAGVGPPPIHEKDFSCETLAQAIRYCYRAETQNAVSLVKDRINREDGLINAVASIHRHLRRTPCSIVKSTLANYRLKNKRYIQLSAVAAEVLIRSNALRQSELELIEQRLWCSQDHETDAVSEISASQVAVVKSVAVKTVGKALIKSIAKPTVSHIAEAYNGREVRVVYQRSLLPTIANKSTDNQGNSGAVAKTSEESQRSKRVMAIDAAQTVGFISAVFLGKVAMLPFKTVYYMGETASYSVKSLQGSNHREKKELEIGEQFEPVKFQRPVDAQSPMNRQLSRTIENLHGERGKRDVRIQDPGFAKMVLSEFENMCNTNAGSALGQAN</sequence>
<dbReference type="InterPro" id="IPR050426">
    <property type="entry name" value="Glycosyltransferase_28"/>
</dbReference>
<evidence type="ECO:0000256" key="3">
    <source>
        <dbReference type="SAM" id="MobiDB-lite"/>
    </source>
</evidence>
<dbReference type="Gene3D" id="3.40.50.2000">
    <property type="entry name" value="Glycogen Phosphorylase B"/>
    <property type="match status" value="2"/>
</dbReference>
<dbReference type="OrthoDB" id="5835829at2759"/>
<gene>
    <name evidence="5" type="ORF">N7498_003061</name>
</gene>
<evidence type="ECO:0000259" key="4">
    <source>
        <dbReference type="Pfam" id="PF03033"/>
    </source>
</evidence>
<comment type="subcellular location">
    <subcellularLocation>
        <location evidence="1">Endomembrane system</location>
        <topology evidence="1">Peripheral membrane protein</topology>
    </subcellularLocation>
</comment>
<dbReference type="GO" id="GO:0005975">
    <property type="term" value="P:carbohydrate metabolic process"/>
    <property type="evidence" value="ECO:0007669"/>
    <property type="project" value="InterPro"/>
</dbReference>
<dbReference type="SUPFAM" id="SSF53756">
    <property type="entry name" value="UDP-Glycosyltransferase/glycogen phosphorylase"/>
    <property type="match status" value="1"/>
</dbReference>